<protein>
    <submittedName>
        <fullName evidence="1">Uncharacterized protein</fullName>
    </submittedName>
</protein>
<gene>
    <name evidence="1" type="ORF">F4Y08_04525</name>
</gene>
<proteinExistence type="predicted"/>
<comment type="caution">
    <text evidence="1">The sequence shown here is derived from an EMBL/GenBank/DDBJ whole genome shotgun (WGS) entry which is preliminary data.</text>
</comment>
<reference evidence="1" key="1">
    <citation type="submission" date="2019-09" db="EMBL/GenBank/DDBJ databases">
        <title>Characterisation of the sponge microbiome using genome-centric metagenomics.</title>
        <authorList>
            <person name="Engelberts J.P."/>
            <person name="Robbins S.J."/>
            <person name="De Goeij J.M."/>
            <person name="Aranda M."/>
            <person name="Bell S.C."/>
            <person name="Webster N.S."/>
        </authorList>
    </citation>
    <scope>NUCLEOTIDE SEQUENCE</scope>
    <source>
        <strain evidence="1">SB0662_bin_9</strain>
    </source>
</reference>
<sequence length="101" mass="11330">MALEQPRAVRPAAGLRTWQAGLSIRTTTKSIFVRQVCFLGEKDPHRALQTTLKVEIDKDTWATLKRATSRPFDKSKTGQIAVKVINHLGDEVMKGLNVSWN</sequence>
<dbReference type="EMBL" id="VXPY01000030">
    <property type="protein sequence ID" value="MYD89595.1"/>
    <property type="molecule type" value="Genomic_DNA"/>
</dbReference>
<evidence type="ECO:0000313" key="1">
    <source>
        <dbReference type="EMBL" id="MYD89595.1"/>
    </source>
</evidence>
<organism evidence="1">
    <name type="scientific">Caldilineaceae bacterium SB0662_bin_9</name>
    <dbReference type="NCBI Taxonomy" id="2605258"/>
    <lineage>
        <taxon>Bacteria</taxon>
        <taxon>Bacillati</taxon>
        <taxon>Chloroflexota</taxon>
        <taxon>Caldilineae</taxon>
        <taxon>Caldilineales</taxon>
        <taxon>Caldilineaceae</taxon>
    </lineage>
</organism>
<accession>A0A6B1DS03</accession>
<dbReference type="AlphaFoldDB" id="A0A6B1DS03"/>
<name>A0A6B1DS03_9CHLR</name>